<evidence type="ECO:0000259" key="2">
    <source>
        <dbReference type="Pfam" id="PF00535"/>
    </source>
</evidence>
<proteinExistence type="inferred from homology"/>
<protein>
    <recommendedName>
        <fullName evidence="2">Glycosyltransferase 2-like domain-containing protein</fullName>
    </recommendedName>
</protein>
<feature type="domain" description="Glycosyltransferase 2-like" evidence="2">
    <location>
        <begin position="8"/>
        <end position="108"/>
    </location>
</feature>
<dbReference type="InterPro" id="IPR001173">
    <property type="entry name" value="Glyco_trans_2-like"/>
</dbReference>
<accession>A0ABM6D4D8</accession>
<gene>
    <name evidence="3" type="ORF">BBH88_07245</name>
</gene>
<organism evidence="3 4">
    <name type="scientific">Planococcus antarcticus DSM 14505</name>
    <dbReference type="NCBI Taxonomy" id="1185653"/>
    <lineage>
        <taxon>Bacteria</taxon>
        <taxon>Bacillati</taxon>
        <taxon>Bacillota</taxon>
        <taxon>Bacilli</taxon>
        <taxon>Bacillales</taxon>
        <taxon>Caryophanaceae</taxon>
        <taxon>Planococcus</taxon>
    </lineage>
</organism>
<dbReference type="EMBL" id="CP016534">
    <property type="protein sequence ID" value="ANU10112.1"/>
    <property type="molecule type" value="Genomic_DNA"/>
</dbReference>
<comment type="similarity">
    <text evidence="1">Belongs to the glycosyltransferase 2 family.</text>
</comment>
<evidence type="ECO:0000256" key="1">
    <source>
        <dbReference type="ARBA" id="ARBA00006739"/>
    </source>
</evidence>
<sequence length="303" mass="35871">MESSPFFTIFIPVYNRANTIERLLKSIERQTFRDFECIIINDGSKDDSEKVINSLKKKLDFKLRYYYQENSGKHVARNKALDLAKGKMFFSIDSDDVMMSDCLQLLFDSWLPVDNNKEFAGVEGNCLEYGSSKIIGQEFPNKLFDSDHISTRYTHEIKGDKIRCILTSVFKEHKFPVYENEKFIPESTVWNRIGKAYKMRYINHALAQVEYQKDGISSNSLKFRTENSLGSFNYYKEFLIFFSQDKRVKKKYIYKNSVNYYRFGLHNKMTLKKLFVVKEKNILEFPLILLGMLTYIRDKKKLR</sequence>
<dbReference type="CDD" id="cd00761">
    <property type="entry name" value="Glyco_tranf_GTA_type"/>
    <property type="match status" value="1"/>
</dbReference>
<dbReference type="Pfam" id="PF00535">
    <property type="entry name" value="Glycos_transf_2"/>
    <property type="match status" value="1"/>
</dbReference>
<dbReference type="Proteomes" id="UP000092661">
    <property type="component" value="Chromosome"/>
</dbReference>
<dbReference type="PANTHER" id="PTHR22916">
    <property type="entry name" value="GLYCOSYLTRANSFERASE"/>
    <property type="match status" value="1"/>
</dbReference>
<dbReference type="PANTHER" id="PTHR22916:SF3">
    <property type="entry name" value="UDP-GLCNAC:BETAGAL BETA-1,3-N-ACETYLGLUCOSAMINYLTRANSFERASE-LIKE PROTEIN 1"/>
    <property type="match status" value="1"/>
</dbReference>
<evidence type="ECO:0000313" key="4">
    <source>
        <dbReference type="Proteomes" id="UP000092661"/>
    </source>
</evidence>
<keyword evidence="4" id="KW-1185">Reference proteome</keyword>
<reference evidence="3" key="1">
    <citation type="submission" date="2016-10" db="EMBL/GenBank/DDBJ databases">
        <authorList>
            <person name="See-Too W.S."/>
        </authorList>
    </citation>
    <scope>NUCLEOTIDE SEQUENCE</scope>
    <source>
        <strain evidence="3">DSM 14505</strain>
    </source>
</reference>
<evidence type="ECO:0000313" key="3">
    <source>
        <dbReference type="EMBL" id="ANU10112.1"/>
    </source>
</evidence>
<dbReference type="InterPro" id="IPR029044">
    <property type="entry name" value="Nucleotide-diphossugar_trans"/>
</dbReference>
<dbReference type="RefSeq" id="WP_065536624.1">
    <property type="nucleotide sequence ID" value="NZ_CP016534.2"/>
</dbReference>
<dbReference type="SUPFAM" id="SSF53448">
    <property type="entry name" value="Nucleotide-diphospho-sugar transferases"/>
    <property type="match status" value="1"/>
</dbReference>
<dbReference type="Gene3D" id="3.90.550.10">
    <property type="entry name" value="Spore Coat Polysaccharide Biosynthesis Protein SpsA, Chain A"/>
    <property type="match status" value="1"/>
</dbReference>
<name>A0ABM6D4D8_9BACL</name>